<accession>A0A090DK74</accession>
<evidence type="ECO:0000313" key="5">
    <source>
        <dbReference type="Proteomes" id="UP000046122"/>
    </source>
</evidence>
<protein>
    <recommendedName>
        <fullName evidence="6">DUF3313 domain-containing protein</fullName>
    </recommendedName>
</protein>
<dbReference type="Proteomes" id="UP000045285">
    <property type="component" value="Unassembled WGS sequence"/>
</dbReference>
<dbReference type="AlphaFoldDB" id="A0A090DK74"/>
<keyword evidence="4" id="KW-1185">Reference proteome</keyword>
<dbReference type="Proteomes" id="UP000046122">
    <property type="component" value="Unassembled WGS sequence"/>
</dbReference>
<keyword evidence="1" id="KW-1133">Transmembrane helix</keyword>
<reference evidence="4" key="2">
    <citation type="submission" date="2014-08" db="EMBL/GenBank/DDBJ databases">
        <authorList>
            <person name="Moulin L."/>
        </authorList>
    </citation>
    <scope>NUCLEOTIDE SEQUENCE [LARGE SCALE GENOMIC DNA]</scope>
</reference>
<reference evidence="2 5" key="1">
    <citation type="submission" date="2014-08" db="EMBL/GenBank/DDBJ databases">
        <authorList>
            <person name="Moulin Lionel"/>
        </authorList>
    </citation>
    <scope>NUCLEOTIDE SEQUENCE [LARGE SCALE GENOMIC DNA]</scope>
</reference>
<proteinExistence type="predicted"/>
<feature type="transmembrane region" description="Helical" evidence="1">
    <location>
        <begin position="30"/>
        <end position="49"/>
    </location>
</feature>
<dbReference type="Pfam" id="PF11769">
    <property type="entry name" value="DUF3313"/>
    <property type="match status" value="1"/>
</dbReference>
<evidence type="ECO:0000256" key="1">
    <source>
        <dbReference type="SAM" id="Phobius"/>
    </source>
</evidence>
<gene>
    <name evidence="2" type="ORF">MPL3356_220112</name>
    <name evidence="3" type="ORF">MPL3365_120193</name>
</gene>
<dbReference type="EMBL" id="CCMZ01000015">
    <property type="protein sequence ID" value="CDX16546.1"/>
    <property type="molecule type" value="Genomic_DNA"/>
</dbReference>
<evidence type="ECO:0000313" key="4">
    <source>
        <dbReference type="Proteomes" id="UP000045285"/>
    </source>
</evidence>
<dbReference type="STRING" id="69974.MPLDJ20_40024"/>
<sequence length="304" mass="31752">MAACLRSHREAHTGRGAVDRRACRADHRMIWPFVLVLSMLAVGCASAPLDQVGSLQSYDELKPSDGLLARSLMRVAKDDVLAAKTVRIIPTGFSQPAAGTSTLTPAQRGLITNAVDRTLCSGLSRRFQVVALTEPADLTVHAMVTHVAPTNALAVGVSKVASTAVSVALPEVRVPVPRLPIGLGSLSLEAEAIGENGKQAAAMIWGRGANALLDSGRVAREGDAYDLAAKFGHDFSKLLVTGTTPFGKLPSLPTRAELRAMAGGGPKYPACKAFGKSPGLVGFVGDRMGLPPAWTDKGATVRND</sequence>
<dbReference type="InterPro" id="IPR021747">
    <property type="entry name" value="DUF3313"/>
</dbReference>
<keyword evidence="1" id="KW-0472">Membrane</keyword>
<organism evidence="2 4">
    <name type="scientific">Mesorhizobium plurifarium</name>
    <dbReference type="NCBI Taxonomy" id="69974"/>
    <lineage>
        <taxon>Bacteria</taxon>
        <taxon>Pseudomonadati</taxon>
        <taxon>Pseudomonadota</taxon>
        <taxon>Alphaproteobacteria</taxon>
        <taxon>Hyphomicrobiales</taxon>
        <taxon>Phyllobacteriaceae</taxon>
        <taxon>Mesorhizobium</taxon>
    </lineage>
</organism>
<evidence type="ECO:0000313" key="3">
    <source>
        <dbReference type="EMBL" id="CDX50432.1"/>
    </source>
</evidence>
<evidence type="ECO:0008006" key="6">
    <source>
        <dbReference type="Google" id="ProtNLM"/>
    </source>
</evidence>
<dbReference type="EMBL" id="CCNE01000004">
    <property type="protein sequence ID" value="CDX50432.1"/>
    <property type="molecule type" value="Genomic_DNA"/>
</dbReference>
<keyword evidence="1" id="KW-0812">Transmembrane</keyword>
<evidence type="ECO:0000313" key="2">
    <source>
        <dbReference type="EMBL" id="CDX16546.1"/>
    </source>
</evidence>
<name>A0A090DK74_MESPL</name>